<dbReference type="Pfam" id="PF13572">
    <property type="entry name" value="DUF4134"/>
    <property type="match status" value="1"/>
</dbReference>
<keyword evidence="4" id="KW-1185">Reference proteome</keyword>
<name>A0ABT0HUM7_9BACT</name>
<protein>
    <submittedName>
        <fullName evidence="3">DUF4134 domain-containing protein</fullName>
    </submittedName>
</protein>
<sequence length="98" mass="10113">MKAILCSLGIVGLLLLSQQILAQDELKQAVEGATTQITNAKAGAIRLGQAAAAIVGIVGAIAVYSKWSNGESDVRKASASWLGGLLFIAIAFMILESI</sequence>
<dbReference type="InterPro" id="IPR025408">
    <property type="entry name" value="DUF4134"/>
</dbReference>
<feature type="transmembrane region" description="Helical" evidence="1">
    <location>
        <begin position="46"/>
        <end position="65"/>
    </location>
</feature>
<gene>
    <name evidence="3" type="ORF">M0L20_27020</name>
</gene>
<keyword evidence="1" id="KW-1133">Transmembrane helix</keyword>
<proteinExistence type="predicted"/>
<evidence type="ECO:0000313" key="4">
    <source>
        <dbReference type="Proteomes" id="UP001202180"/>
    </source>
</evidence>
<evidence type="ECO:0000256" key="1">
    <source>
        <dbReference type="SAM" id="Phobius"/>
    </source>
</evidence>
<keyword evidence="1" id="KW-0472">Membrane</keyword>
<feature type="transmembrane region" description="Helical" evidence="1">
    <location>
        <begin position="77"/>
        <end position="95"/>
    </location>
</feature>
<feature type="chain" id="PRO_5046388025" evidence="2">
    <location>
        <begin position="23"/>
        <end position="98"/>
    </location>
</feature>
<dbReference type="Proteomes" id="UP001202180">
    <property type="component" value="Unassembled WGS sequence"/>
</dbReference>
<feature type="signal peptide" evidence="2">
    <location>
        <begin position="1"/>
        <end position="22"/>
    </location>
</feature>
<keyword evidence="2" id="KW-0732">Signal</keyword>
<dbReference type="EMBL" id="JALPRF010000009">
    <property type="protein sequence ID" value="MCK8495547.1"/>
    <property type="molecule type" value="Genomic_DNA"/>
</dbReference>
<keyword evidence="1" id="KW-0812">Transmembrane</keyword>
<dbReference type="RefSeq" id="WP_232563734.1">
    <property type="nucleotide sequence ID" value="NZ_JALPRF010000009.1"/>
</dbReference>
<comment type="caution">
    <text evidence="3">The sequence shown here is derived from an EMBL/GenBank/DDBJ whole genome shotgun (WGS) entry which is preliminary data.</text>
</comment>
<accession>A0ABT0HUM7</accession>
<reference evidence="3 4" key="1">
    <citation type="submission" date="2022-04" db="EMBL/GenBank/DDBJ databases">
        <title>Spirosoma sp. strain RP8 genome sequencing and assembly.</title>
        <authorList>
            <person name="Jung Y."/>
        </authorList>
    </citation>
    <scope>NUCLEOTIDE SEQUENCE [LARGE SCALE GENOMIC DNA]</scope>
    <source>
        <strain evidence="3 4">RP8</strain>
    </source>
</reference>
<organism evidence="3 4">
    <name type="scientific">Spirosoma liriopis</name>
    <dbReference type="NCBI Taxonomy" id="2937440"/>
    <lineage>
        <taxon>Bacteria</taxon>
        <taxon>Pseudomonadati</taxon>
        <taxon>Bacteroidota</taxon>
        <taxon>Cytophagia</taxon>
        <taxon>Cytophagales</taxon>
        <taxon>Cytophagaceae</taxon>
        <taxon>Spirosoma</taxon>
    </lineage>
</organism>
<evidence type="ECO:0000313" key="3">
    <source>
        <dbReference type="EMBL" id="MCK8495547.1"/>
    </source>
</evidence>
<evidence type="ECO:0000256" key="2">
    <source>
        <dbReference type="SAM" id="SignalP"/>
    </source>
</evidence>